<keyword evidence="2" id="KW-0597">Phosphoprotein</keyword>
<name>A0A484N9P0_9ASTE</name>
<dbReference type="GO" id="GO:0003682">
    <property type="term" value="F:chromatin binding"/>
    <property type="evidence" value="ECO:0007669"/>
    <property type="project" value="InterPro"/>
</dbReference>
<protein>
    <recommendedName>
        <fullName evidence="9">Man1/Src1-like C-terminal domain-containing protein</fullName>
    </recommendedName>
</protein>
<dbReference type="Gene3D" id="1.10.10.1180">
    <property type="entry name" value="MAN1, winged-helix domain"/>
    <property type="match status" value="1"/>
</dbReference>
<feature type="transmembrane region" description="Helical" evidence="8">
    <location>
        <begin position="50"/>
        <end position="71"/>
    </location>
</feature>
<sequence>MASTPRTRKSSTPLTPIVNQKPSRNRISPPSDSSPLEPSQNFFPTSRAEFLRLVSVISIAAFIAFVCNYIASVVDRQPKPFCTTNSELDDALSDLCEPCPTNGVCYDGKLECEHGFRKHGDLCIEDSKLSEVAKELYKFVEDHVCKAYAHHMCGGSGALWVQEGEILNRFEENKLTKHYGISGVAYGHSKQRAIEAVDKMLERRMGHHEIKEVKCPDQLAQKHIPLSCCVQLWIAKHAITLLAAGALLVGCSVILLKVRRRHYLSVRAEELYNKVCDVVEDKALAARSTNNECEPWVMASWLRDYLLSPKERKDPLLWKKVEELVREDSRLEQYPKVVKGESKVVWEWQVEGSLSSSGKKKTLNGERPELSKQMDLSSQQKGWVSKVSAAFT</sequence>
<dbReference type="InterPro" id="IPR044780">
    <property type="entry name" value="Heh2/Src1"/>
</dbReference>
<evidence type="ECO:0000256" key="1">
    <source>
        <dbReference type="ARBA" id="ARBA00004540"/>
    </source>
</evidence>
<feature type="transmembrane region" description="Helical" evidence="8">
    <location>
        <begin position="233"/>
        <end position="256"/>
    </location>
</feature>
<dbReference type="GO" id="GO:0071763">
    <property type="term" value="P:nuclear membrane organization"/>
    <property type="evidence" value="ECO:0007669"/>
    <property type="project" value="TreeGrafter"/>
</dbReference>
<keyword evidence="4 8" id="KW-1133">Transmembrane helix</keyword>
<feature type="compositionally biased region" description="Low complexity" evidence="7">
    <location>
        <begin position="28"/>
        <end position="39"/>
    </location>
</feature>
<feature type="compositionally biased region" description="Basic and acidic residues" evidence="7">
    <location>
        <begin position="363"/>
        <end position="372"/>
    </location>
</feature>
<reference evidence="10 11" key="1">
    <citation type="submission" date="2018-04" db="EMBL/GenBank/DDBJ databases">
        <authorList>
            <person name="Vogel A."/>
        </authorList>
    </citation>
    <scope>NUCLEOTIDE SEQUENCE [LARGE SCALE GENOMIC DNA]</scope>
</reference>
<feature type="region of interest" description="Disordered" evidence="7">
    <location>
        <begin position="353"/>
        <end position="392"/>
    </location>
</feature>
<evidence type="ECO:0000259" key="9">
    <source>
        <dbReference type="Pfam" id="PF09402"/>
    </source>
</evidence>
<keyword evidence="6" id="KW-0539">Nucleus</keyword>
<dbReference type="GO" id="GO:0034399">
    <property type="term" value="C:nuclear periphery"/>
    <property type="evidence" value="ECO:0007669"/>
    <property type="project" value="TreeGrafter"/>
</dbReference>
<keyword evidence="5 8" id="KW-0472">Membrane</keyword>
<feature type="domain" description="Man1/Src1-like C-terminal" evidence="9">
    <location>
        <begin position="85"/>
        <end position="348"/>
    </location>
</feature>
<keyword evidence="11" id="KW-1185">Reference proteome</keyword>
<dbReference type="PANTHER" id="PTHR47808">
    <property type="entry name" value="INNER NUCLEAR MEMBRANE PROTEIN HEH2-RELATED"/>
    <property type="match status" value="1"/>
</dbReference>
<dbReference type="GO" id="GO:0005783">
    <property type="term" value="C:endoplasmic reticulum"/>
    <property type="evidence" value="ECO:0007669"/>
    <property type="project" value="TreeGrafter"/>
</dbReference>
<dbReference type="AlphaFoldDB" id="A0A484N9P0"/>
<feature type="compositionally biased region" description="Polar residues" evidence="7">
    <location>
        <begin position="1"/>
        <end position="26"/>
    </location>
</feature>
<feature type="region of interest" description="Disordered" evidence="7">
    <location>
        <begin position="1"/>
        <end position="39"/>
    </location>
</feature>
<evidence type="ECO:0000313" key="11">
    <source>
        <dbReference type="Proteomes" id="UP000595140"/>
    </source>
</evidence>
<dbReference type="InterPro" id="IPR041885">
    <property type="entry name" value="MAN1_winged_helix_dom"/>
</dbReference>
<dbReference type="Proteomes" id="UP000595140">
    <property type="component" value="Unassembled WGS sequence"/>
</dbReference>
<accession>A0A484N9P0</accession>
<dbReference type="InterPro" id="IPR018996">
    <property type="entry name" value="Man1/Src1-like_C"/>
</dbReference>
<keyword evidence="3 8" id="KW-0812">Transmembrane</keyword>
<evidence type="ECO:0000256" key="8">
    <source>
        <dbReference type="SAM" id="Phobius"/>
    </source>
</evidence>
<dbReference type="OrthoDB" id="341403at2759"/>
<organism evidence="10 11">
    <name type="scientific">Cuscuta campestris</name>
    <dbReference type="NCBI Taxonomy" id="132261"/>
    <lineage>
        <taxon>Eukaryota</taxon>
        <taxon>Viridiplantae</taxon>
        <taxon>Streptophyta</taxon>
        <taxon>Embryophyta</taxon>
        <taxon>Tracheophyta</taxon>
        <taxon>Spermatophyta</taxon>
        <taxon>Magnoliopsida</taxon>
        <taxon>eudicotyledons</taxon>
        <taxon>Gunneridae</taxon>
        <taxon>Pentapetalae</taxon>
        <taxon>asterids</taxon>
        <taxon>lamiids</taxon>
        <taxon>Solanales</taxon>
        <taxon>Convolvulaceae</taxon>
        <taxon>Cuscuteae</taxon>
        <taxon>Cuscuta</taxon>
        <taxon>Cuscuta subgen. Grammica</taxon>
        <taxon>Cuscuta sect. Cleistogrammica</taxon>
    </lineage>
</organism>
<evidence type="ECO:0000256" key="7">
    <source>
        <dbReference type="SAM" id="MobiDB-lite"/>
    </source>
</evidence>
<evidence type="ECO:0000256" key="5">
    <source>
        <dbReference type="ARBA" id="ARBA00023136"/>
    </source>
</evidence>
<evidence type="ECO:0000256" key="3">
    <source>
        <dbReference type="ARBA" id="ARBA00022692"/>
    </source>
</evidence>
<gene>
    <name evidence="10" type="ORF">CCAM_LOCUS38992</name>
</gene>
<proteinExistence type="predicted"/>
<evidence type="ECO:0000256" key="6">
    <source>
        <dbReference type="ARBA" id="ARBA00023242"/>
    </source>
</evidence>
<evidence type="ECO:0000313" key="10">
    <source>
        <dbReference type="EMBL" id="VFQ97216.1"/>
    </source>
</evidence>
<comment type="subcellular location">
    <subcellularLocation>
        <location evidence="1">Nucleus inner membrane</location>
    </subcellularLocation>
</comment>
<dbReference type="PANTHER" id="PTHR47808:SF2">
    <property type="entry name" value="LEM DOMAIN-CONTAINING PROTEIN 2"/>
    <property type="match status" value="1"/>
</dbReference>
<dbReference type="GO" id="GO:0005637">
    <property type="term" value="C:nuclear inner membrane"/>
    <property type="evidence" value="ECO:0007669"/>
    <property type="project" value="UniProtKB-SubCell"/>
</dbReference>
<evidence type="ECO:0000256" key="4">
    <source>
        <dbReference type="ARBA" id="ARBA00022989"/>
    </source>
</evidence>
<dbReference type="Pfam" id="PF09402">
    <property type="entry name" value="MSC"/>
    <property type="match status" value="1"/>
</dbReference>
<evidence type="ECO:0000256" key="2">
    <source>
        <dbReference type="ARBA" id="ARBA00022553"/>
    </source>
</evidence>
<dbReference type="EMBL" id="OOIL02006492">
    <property type="protein sequence ID" value="VFQ97216.1"/>
    <property type="molecule type" value="Genomic_DNA"/>
</dbReference>